<sequence length="135" mass="15676">MIENYHFLADKKIRYRNLYTNPMEIHGTEEVVARFGGRAASFAAFIKAIRLMSQEPEETLIDLRSDFDWLIENDEFSFMMDQEAVFQLLSQVREVATISGEAMGRTEWSYTKDSDLLSPLQEVKAPGHFHQVHLM</sequence>
<evidence type="ECO:0000313" key="2">
    <source>
        <dbReference type="Proteomes" id="UP000029228"/>
    </source>
</evidence>
<organism evidence="1 2">
    <name type="scientific">Vibrio maritimus</name>
    <dbReference type="NCBI Taxonomy" id="990268"/>
    <lineage>
        <taxon>Bacteria</taxon>
        <taxon>Pseudomonadati</taxon>
        <taxon>Pseudomonadota</taxon>
        <taxon>Gammaproteobacteria</taxon>
        <taxon>Vibrionales</taxon>
        <taxon>Vibrionaceae</taxon>
        <taxon>Vibrio</taxon>
    </lineage>
</organism>
<name>A0A090SUL1_9VIBR</name>
<dbReference type="EMBL" id="BBMR01000017">
    <property type="protein sequence ID" value="GAL22992.1"/>
    <property type="molecule type" value="Genomic_DNA"/>
</dbReference>
<accession>A0A090SUL1</accession>
<proteinExistence type="predicted"/>
<reference evidence="1 2" key="2">
    <citation type="submission" date="2014-09" db="EMBL/GenBank/DDBJ databases">
        <authorList>
            <consortium name="NBRP consortium"/>
            <person name="Sawabe T."/>
            <person name="Meirelles P."/>
            <person name="Nakanishi M."/>
            <person name="Sayaka M."/>
            <person name="Hattori M."/>
            <person name="Ohkuma M."/>
        </authorList>
    </citation>
    <scope>NUCLEOTIDE SEQUENCE [LARGE SCALE GENOMIC DNA]</scope>
    <source>
        <strain evidence="2">JCM19235</strain>
    </source>
</reference>
<keyword evidence="2" id="KW-1185">Reference proteome</keyword>
<evidence type="ECO:0000313" key="1">
    <source>
        <dbReference type="EMBL" id="GAL22992.1"/>
    </source>
</evidence>
<comment type="caution">
    <text evidence="1">The sequence shown here is derived from an EMBL/GenBank/DDBJ whole genome shotgun (WGS) entry which is preliminary data.</text>
</comment>
<gene>
    <name evidence="1" type="ORF">JCM19235_1293</name>
</gene>
<dbReference type="Proteomes" id="UP000029228">
    <property type="component" value="Unassembled WGS sequence"/>
</dbReference>
<protein>
    <submittedName>
        <fullName evidence="1">Uncharacterized protein</fullName>
    </submittedName>
</protein>
<reference evidence="1 2" key="1">
    <citation type="submission" date="2014-09" db="EMBL/GenBank/DDBJ databases">
        <title>Vibrio maritimus JCM 19235. (C45) whole genome shotgun sequence.</title>
        <authorList>
            <person name="Sawabe T."/>
            <person name="Meirelles P."/>
            <person name="Nakanishi M."/>
            <person name="Sayaka M."/>
            <person name="Hattori M."/>
            <person name="Ohkuma M."/>
        </authorList>
    </citation>
    <scope>NUCLEOTIDE SEQUENCE [LARGE SCALE GENOMIC DNA]</scope>
    <source>
        <strain evidence="2">JCM19235</strain>
    </source>
</reference>
<dbReference type="AlphaFoldDB" id="A0A090SUL1"/>